<evidence type="ECO:0000256" key="8">
    <source>
        <dbReference type="ARBA" id="ARBA00047928"/>
    </source>
</evidence>
<dbReference type="EMBL" id="CP093348">
    <property type="protein sequence ID" value="WOH04611.1"/>
    <property type="molecule type" value="Genomic_DNA"/>
</dbReference>
<dbReference type="CDD" id="cd15798">
    <property type="entry name" value="PMEI-like_3"/>
    <property type="match status" value="1"/>
</dbReference>
<dbReference type="AlphaFoldDB" id="A0A161YCV7"/>
<feature type="chain" id="PRO_5042620657" description="Pectinesterase" evidence="9">
    <location>
        <begin position="26"/>
        <end position="525"/>
    </location>
</feature>
<evidence type="ECO:0000256" key="6">
    <source>
        <dbReference type="ARBA" id="ARBA00023085"/>
    </source>
</evidence>
<dbReference type="FunFam" id="2.160.20.10:FF:000001">
    <property type="entry name" value="Pectinesterase"/>
    <property type="match status" value="1"/>
</dbReference>
<dbReference type="PROSITE" id="PS00503">
    <property type="entry name" value="PECTINESTERASE_2"/>
    <property type="match status" value="1"/>
</dbReference>
<dbReference type="PANTHER" id="PTHR31707">
    <property type="entry name" value="PECTINESTERASE"/>
    <property type="match status" value="1"/>
</dbReference>
<evidence type="ECO:0000256" key="9">
    <source>
        <dbReference type="RuleBase" id="RU000589"/>
    </source>
</evidence>
<dbReference type="SUPFAM" id="SSF51126">
    <property type="entry name" value="Pectin lyase-like"/>
    <property type="match status" value="1"/>
</dbReference>
<comment type="similarity">
    <text evidence="3">In the C-terminal section; belongs to the pectinesterase family.</text>
</comment>
<comment type="similarity">
    <text evidence="2">In the N-terminal section; belongs to the PMEI family.</text>
</comment>
<evidence type="ECO:0000256" key="2">
    <source>
        <dbReference type="ARBA" id="ARBA00006027"/>
    </source>
</evidence>
<dbReference type="GO" id="GO:0030599">
    <property type="term" value="F:pectinesterase activity"/>
    <property type="evidence" value="ECO:0007669"/>
    <property type="project" value="UniProtKB-UniRule"/>
</dbReference>
<dbReference type="GO" id="GO:0045490">
    <property type="term" value="P:pectin catabolic process"/>
    <property type="evidence" value="ECO:0007669"/>
    <property type="project" value="UniProtKB-UniRule"/>
</dbReference>
<keyword evidence="5 9" id="KW-0378">Hydrolase</keyword>
<dbReference type="Pfam" id="PF01095">
    <property type="entry name" value="Pectinesterase"/>
    <property type="match status" value="1"/>
</dbReference>
<dbReference type="SMART" id="SM00856">
    <property type="entry name" value="PMEI"/>
    <property type="match status" value="1"/>
</dbReference>
<keyword evidence="6 9" id="KW-0063">Aspartyl esterase</keyword>
<evidence type="ECO:0000256" key="5">
    <source>
        <dbReference type="ARBA" id="ARBA00022801"/>
    </source>
</evidence>
<dbReference type="InterPro" id="IPR011050">
    <property type="entry name" value="Pectin_lyase_fold/virulence"/>
</dbReference>
<dbReference type="OMA" id="LYTIGAN"/>
<protein>
    <recommendedName>
        <fullName evidence="4 9">Pectinesterase</fullName>
        <ecNumber evidence="4 9">3.1.1.11</ecNumber>
    </recommendedName>
</protein>
<keyword evidence="7" id="KW-0961">Cell wall biogenesis/degradation</keyword>
<dbReference type="InterPro" id="IPR000070">
    <property type="entry name" value="Pectinesterase_cat"/>
</dbReference>
<dbReference type="KEGG" id="dcr:108226712"/>
<comment type="pathway">
    <text evidence="1 9">Glycan metabolism; pectin degradation; 2-dehydro-3-deoxy-D-gluconate from pectin: step 1/5.</text>
</comment>
<proteinExistence type="inferred from homology"/>
<sequence length="525" mass="57537">MAKMNLNAFVFFLVLFLCSTLLTNASRETVCKDTPYPQFCTSVLPSNQSASIQDHGRFSVQRSISTTSNLLSLVNSYLQRQSGYPEYTVRALEDCQLLINMNLELLSDTLQTIRGANSLNRLKGDDVETFLSATLTNQDTCLNGLESVTSPSTLKSTLEASLSNGTKLHSVSLAIVKKGWAGPNRRNGRRLLSVEEYNRKRKLYTIGANVKVNKTVTVNPDGSGDFKTINAAVAAAPNKTDGSKGYFVIHVVAGVYNEYVYLDNNKRYIMMVGDGIGKTIITGNRNVVDGWTTFNTGTFIVTGKGFVGVDMTIRNTAGPAKHQAVALRSGSDLSTFYRCSFEGYQDTLYTHSLRQFYRECDVYGTVDYIFGNAAVVIQNCNLYPRLPQQGQFNTITAQGRTDINQNTGTSIQNCTIKAAESLGSTKSYMGRPWKTYSRVVIMQSFIDSLIDPAGWSVWSGTFALDTLYYAEYSNTGPGSSTSNRVTWTGYHSSISSTDAANFTVNNFVAGNSWLPSTGVPFNGGL</sequence>
<accession>A0A161YCV7</accession>
<keyword evidence="11" id="KW-1185">Reference proteome</keyword>
<feature type="signal peptide" evidence="9">
    <location>
        <begin position="1"/>
        <end position="25"/>
    </location>
</feature>
<dbReference type="InterPro" id="IPR035513">
    <property type="entry name" value="Invertase/methylesterase_inhib"/>
</dbReference>
<dbReference type="GO" id="GO:0004857">
    <property type="term" value="F:enzyme inhibitor activity"/>
    <property type="evidence" value="ECO:0007669"/>
    <property type="project" value="InterPro"/>
</dbReference>
<reference evidence="10" key="2">
    <citation type="submission" date="2022-03" db="EMBL/GenBank/DDBJ databases">
        <title>Draft title - Genomic analysis of global carrot germplasm unveils the trajectory of domestication and the origin of high carotenoid orange carrot.</title>
        <authorList>
            <person name="Iorizzo M."/>
            <person name="Ellison S."/>
            <person name="Senalik D."/>
            <person name="Macko-Podgorni A."/>
            <person name="Grzebelus D."/>
            <person name="Bostan H."/>
            <person name="Rolling W."/>
            <person name="Curaba J."/>
            <person name="Simon P."/>
        </authorList>
    </citation>
    <scope>NUCLEOTIDE SEQUENCE</scope>
    <source>
        <tissue evidence="10">Leaf</tissue>
    </source>
</reference>
<dbReference type="GO" id="GO:0042545">
    <property type="term" value="P:cell wall modification"/>
    <property type="evidence" value="ECO:0007669"/>
    <property type="project" value="UniProtKB-UniRule"/>
</dbReference>
<evidence type="ECO:0000256" key="1">
    <source>
        <dbReference type="ARBA" id="ARBA00005184"/>
    </source>
</evidence>
<evidence type="ECO:0000256" key="3">
    <source>
        <dbReference type="ARBA" id="ARBA00007786"/>
    </source>
</evidence>
<evidence type="ECO:0000256" key="4">
    <source>
        <dbReference type="ARBA" id="ARBA00013229"/>
    </source>
</evidence>
<dbReference type="Gramene" id="KZM90499">
    <property type="protein sequence ID" value="KZM90499"/>
    <property type="gene ID" value="DCAR_022136"/>
</dbReference>
<dbReference type="OrthoDB" id="2019149at2759"/>
<dbReference type="EC" id="3.1.1.11" evidence="4 9"/>
<comment type="catalytic activity">
    <reaction evidence="8 9">
        <text>[(1-&gt;4)-alpha-D-galacturonosyl methyl ester](n) + n H2O = [(1-&gt;4)-alpha-D-galacturonosyl](n) + n methanol + n H(+)</text>
        <dbReference type="Rhea" id="RHEA:22380"/>
        <dbReference type="Rhea" id="RHEA-COMP:14570"/>
        <dbReference type="Rhea" id="RHEA-COMP:14573"/>
        <dbReference type="ChEBI" id="CHEBI:15377"/>
        <dbReference type="ChEBI" id="CHEBI:15378"/>
        <dbReference type="ChEBI" id="CHEBI:17790"/>
        <dbReference type="ChEBI" id="CHEBI:140522"/>
        <dbReference type="ChEBI" id="CHEBI:140523"/>
        <dbReference type="EC" id="3.1.1.11"/>
    </reaction>
</comment>
<dbReference type="SUPFAM" id="SSF101148">
    <property type="entry name" value="Plant invertase/pectin methylesterase inhibitor"/>
    <property type="match status" value="1"/>
</dbReference>
<name>A0A161YCV7_DAUCS</name>
<reference evidence="10" key="1">
    <citation type="journal article" date="2016" name="Nat. Genet.">
        <title>A high-quality carrot genome assembly provides new insights into carotenoid accumulation and asterid genome evolution.</title>
        <authorList>
            <person name="Iorizzo M."/>
            <person name="Ellison S."/>
            <person name="Senalik D."/>
            <person name="Zeng P."/>
            <person name="Satapoomin P."/>
            <person name="Huang J."/>
            <person name="Bowman M."/>
            <person name="Iovene M."/>
            <person name="Sanseverino W."/>
            <person name="Cavagnaro P."/>
            <person name="Yildiz M."/>
            <person name="Macko-Podgorni A."/>
            <person name="Moranska E."/>
            <person name="Grzebelus E."/>
            <person name="Grzebelus D."/>
            <person name="Ashrafi H."/>
            <person name="Zheng Z."/>
            <person name="Cheng S."/>
            <person name="Spooner D."/>
            <person name="Van Deynze A."/>
            <person name="Simon P."/>
        </authorList>
    </citation>
    <scope>NUCLEOTIDE SEQUENCE</scope>
    <source>
        <tissue evidence="10">Leaf</tissue>
    </source>
</reference>
<dbReference type="Proteomes" id="UP000077755">
    <property type="component" value="Chromosome 6"/>
</dbReference>
<dbReference type="InterPro" id="IPR006501">
    <property type="entry name" value="Pectinesterase_inhib_dom"/>
</dbReference>
<dbReference type="Pfam" id="PF04043">
    <property type="entry name" value="PMEI"/>
    <property type="match status" value="1"/>
</dbReference>
<evidence type="ECO:0000313" key="10">
    <source>
        <dbReference type="EMBL" id="WOH04611.1"/>
    </source>
</evidence>
<evidence type="ECO:0000313" key="11">
    <source>
        <dbReference type="Proteomes" id="UP000077755"/>
    </source>
</evidence>
<dbReference type="Gene3D" id="1.20.140.40">
    <property type="entry name" value="Invertase/pectin methylesterase inhibitor family protein"/>
    <property type="match status" value="1"/>
</dbReference>
<dbReference type="NCBIfam" id="TIGR01614">
    <property type="entry name" value="PME_inhib"/>
    <property type="match status" value="1"/>
</dbReference>
<dbReference type="Gene3D" id="2.160.20.10">
    <property type="entry name" value="Single-stranded right-handed beta-helix, Pectin lyase-like"/>
    <property type="match status" value="1"/>
</dbReference>
<dbReference type="InterPro" id="IPR012334">
    <property type="entry name" value="Pectin_lyas_fold"/>
</dbReference>
<dbReference type="InterPro" id="IPR033131">
    <property type="entry name" value="Pectinesterase_Asp_AS"/>
</dbReference>
<keyword evidence="9" id="KW-0732">Signal</keyword>
<organism evidence="10 11">
    <name type="scientific">Daucus carota subsp. sativus</name>
    <name type="common">Carrot</name>
    <dbReference type="NCBI Taxonomy" id="79200"/>
    <lineage>
        <taxon>Eukaryota</taxon>
        <taxon>Viridiplantae</taxon>
        <taxon>Streptophyta</taxon>
        <taxon>Embryophyta</taxon>
        <taxon>Tracheophyta</taxon>
        <taxon>Spermatophyta</taxon>
        <taxon>Magnoliopsida</taxon>
        <taxon>eudicotyledons</taxon>
        <taxon>Gunneridae</taxon>
        <taxon>Pentapetalae</taxon>
        <taxon>asterids</taxon>
        <taxon>campanulids</taxon>
        <taxon>Apiales</taxon>
        <taxon>Apiaceae</taxon>
        <taxon>Apioideae</taxon>
        <taxon>Scandiceae</taxon>
        <taxon>Daucinae</taxon>
        <taxon>Daucus</taxon>
        <taxon>Daucus sect. Daucus</taxon>
    </lineage>
</organism>
<gene>
    <name evidence="10" type="ORF">DCAR_0624022</name>
</gene>
<evidence type="ECO:0000256" key="7">
    <source>
        <dbReference type="ARBA" id="ARBA00023316"/>
    </source>
</evidence>